<dbReference type="EMBL" id="CP003345">
    <property type="protein sequence ID" value="AFM06072.1"/>
    <property type="molecule type" value="Genomic_DNA"/>
</dbReference>
<reference evidence="2" key="1">
    <citation type="submission" date="2012-06" db="EMBL/GenBank/DDBJ databases">
        <title>The complete genome of Flexibacter litoralis DSM 6794.</title>
        <authorList>
            <person name="Lucas S."/>
            <person name="Copeland A."/>
            <person name="Lapidus A."/>
            <person name="Glavina del Rio T."/>
            <person name="Dalin E."/>
            <person name="Tice H."/>
            <person name="Bruce D."/>
            <person name="Goodwin L."/>
            <person name="Pitluck S."/>
            <person name="Peters L."/>
            <person name="Ovchinnikova G."/>
            <person name="Lu M."/>
            <person name="Kyrpides N."/>
            <person name="Mavromatis K."/>
            <person name="Ivanova N."/>
            <person name="Brettin T."/>
            <person name="Detter J.C."/>
            <person name="Han C."/>
            <person name="Larimer F."/>
            <person name="Land M."/>
            <person name="Hauser L."/>
            <person name="Markowitz V."/>
            <person name="Cheng J.-F."/>
            <person name="Hugenholtz P."/>
            <person name="Woyke T."/>
            <person name="Wu D."/>
            <person name="Spring S."/>
            <person name="Lang E."/>
            <person name="Kopitz M."/>
            <person name="Brambilla E."/>
            <person name="Klenk H.-P."/>
            <person name="Eisen J.A."/>
        </authorList>
    </citation>
    <scope>NUCLEOTIDE SEQUENCE [LARGE SCALE GENOMIC DNA]</scope>
    <source>
        <strain evidence="2">ATCC 23117 / DSM 6794 / NBRC 15988 / NCIMB 1366 / Sio-4</strain>
    </source>
</reference>
<name>I4AQ37_BERLS</name>
<dbReference type="Gene3D" id="3.30.230.10">
    <property type="match status" value="1"/>
</dbReference>
<dbReference type="OrthoDB" id="5288719at2"/>
<proteinExistence type="predicted"/>
<evidence type="ECO:0000313" key="2">
    <source>
        <dbReference type="Proteomes" id="UP000006054"/>
    </source>
</evidence>
<dbReference type="eggNOG" id="COG1577">
    <property type="taxonomic scope" value="Bacteria"/>
</dbReference>
<keyword evidence="2" id="KW-1185">Reference proteome</keyword>
<dbReference type="PATRIC" id="fig|880071.3.peg.3767"/>
<dbReference type="AlphaFoldDB" id="I4AQ37"/>
<protein>
    <recommendedName>
        <fullName evidence="3">Mevalonate kinase</fullName>
    </recommendedName>
</protein>
<dbReference type="KEGG" id="fli:Fleli_3760"/>
<dbReference type="SUPFAM" id="SSF54211">
    <property type="entry name" value="Ribosomal protein S5 domain 2-like"/>
    <property type="match status" value="1"/>
</dbReference>
<dbReference type="InterPro" id="IPR014721">
    <property type="entry name" value="Ribsml_uS5_D2-typ_fold_subgr"/>
</dbReference>
<gene>
    <name evidence="1" type="ordered locus">Fleli_3760</name>
</gene>
<dbReference type="Proteomes" id="UP000006054">
    <property type="component" value="Chromosome"/>
</dbReference>
<evidence type="ECO:0008006" key="3">
    <source>
        <dbReference type="Google" id="ProtNLM"/>
    </source>
</evidence>
<dbReference type="RefSeq" id="WP_014799496.1">
    <property type="nucleotide sequence ID" value="NC_018018.1"/>
</dbReference>
<dbReference type="STRING" id="880071.Fleli_3760"/>
<dbReference type="InterPro" id="IPR047765">
    <property type="entry name" value="GHMP_GYDIA-like"/>
</dbReference>
<dbReference type="NCBIfam" id="NF040656">
    <property type="entry name" value="GHMP_GYDIA"/>
    <property type="match status" value="1"/>
</dbReference>
<organism evidence="1 2">
    <name type="scientific">Bernardetia litoralis (strain ATCC 23117 / DSM 6794 / NBRC 15988 / NCIMB 1366 / Fx l1 / Sio-4)</name>
    <name type="common">Flexibacter litoralis</name>
    <dbReference type="NCBI Taxonomy" id="880071"/>
    <lineage>
        <taxon>Bacteria</taxon>
        <taxon>Pseudomonadati</taxon>
        <taxon>Bacteroidota</taxon>
        <taxon>Cytophagia</taxon>
        <taxon>Cytophagales</taxon>
        <taxon>Bernardetiaceae</taxon>
        <taxon>Bernardetia</taxon>
    </lineage>
</organism>
<accession>I4AQ37</accession>
<dbReference type="InterPro" id="IPR020568">
    <property type="entry name" value="Ribosomal_Su5_D2-typ_SF"/>
</dbReference>
<dbReference type="HOGENOM" id="CLU_918117_0_0_10"/>
<sequence>MNHFHGNGKLLLSGEYYVLDGAIALAVPTKKGQLLQVTYAPSEHRVLHWKSYDSNGSIWFEAHFDIETFEALEGYVSKKSMVLQKILQTTRKISKNFLVGKEYVLVETFLEFPRLWGLGSSSTLIHTIAKWAGINAFDLLAKTMGGSGYDIACAESETPILYERQDGIPRTISVDFNPPFKNQLYFVYLGKKQNSAEGISYYEKLKNIKNKKDKLVKELSGITHKIVTATKLEEFEKLIAKHEEIIAENMAMERVKQIYFSDYWGEVKSLGAWGGDFVLVTSQKSKEETQAYFLEKGMDTFLTYDEMVKG</sequence>
<evidence type="ECO:0000313" key="1">
    <source>
        <dbReference type="EMBL" id="AFM06072.1"/>
    </source>
</evidence>